<dbReference type="Pfam" id="PF07198">
    <property type="entry name" value="DUF1410"/>
    <property type="match status" value="4"/>
</dbReference>
<accession>A0AAC9X6M4</accession>
<dbReference type="EMBL" id="CP021991">
    <property type="protein sequence ID" value="ASD30137.1"/>
    <property type="molecule type" value="Genomic_DNA"/>
</dbReference>
<name>A0AAC9X6M4_UREPR</name>
<reference evidence="2 3" key="1">
    <citation type="submission" date="2017-06" db="EMBL/GenBank/DDBJ databases">
        <title>Genome Sequencing and Comparative Genomics Analysis of Five Ureaplasma Urealyticums with Different Drug Resistance.</title>
        <authorList>
            <person name="Ma L."/>
            <person name="Jia T."/>
        </authorList>
    </citation>
    <scope>NUCLEOTIDE SEQUENCE [LARGE SCALE GENOMIC DNA]</scope>
    <source>
        <strain evidence="3">hebnu uu3</strain>
    </source>
</reference>
<dbReference type="Proteomes" id="UP000197054">
    <property type="component" value="Chromosome"/>
</dbReference>
<sequence>MKMKNNKKIHWKKHIKIASFLICLNLCWSAVIIGIVLRFYDKENSIIFVDQNNDSYWLKIHDKKDLKTEINNHLPQGNVYRLQKNKLSNSIIGLTLSKIDKTNEYSNAGDIVIKVNLKNKAKKNPQIMGVFVDEKHQYHYIQPTIKDKVAYFNTSKLANNHDYRLVKILDKTDYNHVLIQQNELAIEHQIMIIKPPRTTSFINHNNQKIYRINVGKWLFNSSLSLQLKDLNNQIYSIDAKVDVEGNVDFDVSKLANNNFYELVNIYKNNTHPLVKVINPVNIAYHNKTINNLNVNSLNQPYQYTKNGDINLIAKVAPYYVNQQVYGIFKDQNHKLHKLLTKVDNDGQICFDIGKLVKPNQYRLEKIVFASDENIELVHNFDLSSNQKQTLNRPNIVVNYFKNGDYTINFNDANLINKKIELRFKIDNTNEIKTIQAIVDVNKKITLKTNDNTLFGPNHKYTLIGIVDNKLTINNNIANLDDILEINKVIIKKPLVKVLTSSLVEEPRSANSINSTNIKFEISDEANVLNTSMSATINYDNNKITKAHVVVENNKKYLIARLDNLELNKTSFINKIEFDQKPPKAIVNIGYLDTNIIYDDTKEEKKQPLAINNDFALLQLKNQEDYFQRKNEANIKLKVELKANSNILKNLTFAAAFKYKDNKIVKKIKTNAISCTPIKNEINKWMIEFNLKFDDIKTATLYELDNIYYLDKNNPDNLDEKHKLNQITYNFELQNPLSIALVEKYLKNTLDVDKKTNHPVCEVKLLILNVEYPWLVNKKARFVFSYTTVDGTKKEFMAYSNDIGSSDQIINRENLLFKLKNRMYVKIPLPIANREYNFERIEVLNDDNTWTIFNQSYRTIRCRPSQNTILTTASDFNENKENKYIKNISPTQVNLNLELISHDQAFHDGLVVNLELIDDKGNIKGPYQITLSKTDKEFDGLIKNHIDPNKHQELQTGLTSWLISENKINNLEPNTKYYINRIYFSGKPNYLTYKWNFANNNNEIYNRNQAKKDNPQHNDYSFTTTN</sequence>
<feature type="domain" description="DUF1410" evidence="1">
    <location>
        <begin position="413"/>
        <end position="475"/>
    </location>
</feature>
<evidence type="ECO:0000259" key="1">
    <source>
        <dbReference type="Pfam" id="PF07198"/>
    </source>
</evidence>
<feature type="domain" description="DUF1410" evidence="1">
    <location>
        <begin position="119"/>
        <end position="177"/>
    </location>
</feature>
<feature type="domain" description="DUF1410" evidence="1">
    <location>
        <begin position="216"/>
        <end position="274"/>
    </location>
</feature>
<organism evidence="2 3">
    <name type="scientific">Ureaplasma parvum</name>
    <name type="common">Ureaplasma urealyticum biotype 1</name>
    <dbReference type="NCBI Taxonomy" id="134821"/>
    <lineage>
        <taxon>Bacteria</taxon>
        <taxon>Bacillati</taxon>
        <taxon>Mycoplasmatota</taxon>
        <taxon>Mycoplasmoidales</taxon>
        <taxon>Mycoplasmoidaceae</taxon>
        <taxon>Ureaplasma</taxon>
    </lineage>
</organism>
<feature type="domain" description="DUF1410" evidence="1">
    <location>
        <begin position="317"/>
        <end position="375"/>
    </location>
</feature>
<protein>
    <recommendedName>
        <fullName evidence="1">DUF1410 domain-containing protein</fullName>
    </recommendedName>
</protein>
<dbReference type="RefSeq" id="WP_006689215.1">
    <property type="nucleotide sequence ID" value="NZ_CAUPLA010000001.1"/>
</dbReference>
<proteinExistence type="predicted"/>
<dbReference type="InterPro" id="IPR009849">
    <property type="entry name" value="DUF1410"/>
</dbReference>
<dbReference type="AlphaFoldDB" id="A0AAC9X6M4"/>
<gene>
    <name evidence="2" type="ORF">CEG42_02875</name>
</gene>
<evidence type="ECO:0000313" key="3">
    <source>
        <dbReference type="Proteomes" id="UP000197054"/>
    </source>
</evidence>
<evidence type="ECO:0000313" key="2">
    <source>
        <dbReference type="EMBL" id="ASD30137.1"/>
    </source>
</evidence>